<dbReference type="OrthoDB" id="5295974at2"/>
<organism evidence="2 3">
    <name type="scientific">Zeimonas arvi</name>
    <dbReference type="NCBI Taxonomy" id="2498847"/>
    <lineage>
        <taxon>Bacteria</taxon>
        <taxon>Pseudomonadati</taxon>
        <taxon>Pseudomonadota</taxon>
        <taxon>Betaproteobacteria</taxon>
        <taxon>Burkholderiales</taxon>
        <taxon>Burkholderiaceae</taxon>
        <taxon>Zeimonas</taxon>
    </lineage>
</organism>
<proteinExistence type="predicted"/>
<dbReference type="RefSeq" id="WP_147705866.1">
    <property type="nucleotide sequence ID" value="NZ_VDUY01000010.1"/>
</dbReference>
<reference evidence="2 3" key="1">
    <citation type="submission" date="2019-06" db="EMBL/GenBank/DDBJ databases">
        <title>Quisquiliibacterium sp. nov., isolated from a maize field.</title>
        <authorList>
            <person name="Lin S.-Y."/>
            <person name="Tsai C.-F."/>
            <person name="Young C.-C."/>
        </authorList>
    </citation>
    <scope>NUCLEOTIDE SEQUENCE [LARGE SCALE GENOMIC DNA]</scope>
    <source>
        <strain evidence="2 3">CC-CFT501</strain>
    </source>
</reference>
<dbReference type="EMBL" id="VDUY01000010">
    <property type="protein sequence ID" value="TXL62426.1"/>
    <property type="molecule type" value="Genomic_DNA"/>
</dbReference>
<evidence type="ECO:0000313" key="2">
    <source>
        <dbReference type="EMBL" id="TXL62426.1"/>
    </source>
</evidence>
<gene>
    <name evidence="2" type="ORF">FHP08_17840</name>
</gene>
<evidence type="ECO:0000313" key="3">
    <source>
        <dbReference type="Proteomes" id="UP000321548"/>
    </source>
</evidence>
<protein>
    <recommendedName>
        <fullName evidence="4">Cofactor-independent phosphoglycerate mutase</fullName>
    </recommendedName>
</protein>
<evidence type="ECO:0008006" key="4">
    <source>
        <dbReference type="Google" id="ProtNLM"/>
    </source>
</evidence>
<feature type="compositionally biased region" description="Low complexity" evidence="1">
    <location>
        <begin position="90"/>
        <end position="103"/>
    </location>
</feature>
<dbReference type="AlphaFoldDB" id="A0A5C8NMQ9"/>
<name>A0A5C8NMQ9_9BURK</name>
<feature type="region of interest" description="Disordered" evidence="1">
    <location>
        <begin position="90"/>
        <end position="109"/>
    </location>
</feature>
<comment type="caution">
    <text evidence="2">The sequence shown here is derived from an EMBL/GenBank/DDBJ whole genome shotgun (WGS) entry which is preliminary data.</text>
</comment>
<evidence type="ECO:0000256" key="1">
    <source>
        <dbReference type="SAM" id="MobiDB-lite"/>
    </source>
</evidence>
<dbReference type="Proteomes" id="UP000321548">
    <property type="component" value="Unassembled WGS sequence"/>
</dbReference>
<keyword evidence="3" id="KW-1185">Reference proteome</keyword>
<sequence length="386" mass="40839">MTITILCAGALALPGGADDDARPALLARHAPPEGGPLARLLARARAPRHRRDDALTPRELPDEAWLRERFGAEPGASIAAHAAHAIGGTAQPIAGGAGQAEAAGPRDRPTPAALPALLVRPVHLHVGLDHLVLAVPQADEIEAVEAAALAEAANVLFADDGLLWSADAPHAWTLRATTDAGRARLEALGGLACRSARLASGRNIDAWQPEGDAARAWRAIVNELQMLWFQHPVNLAREAAGRPVLNSAWLEGRPGIAGVRAFDAVVTADDAVAGIALSAGSEVSALDPMASADDFVRMVAIQENADTVLLDPGWWRLAVSRADPLAWREGWTRLDALVERLAAAGETVEAILLAGERDLVEFSPRPSDRWALWRRRSLAALLAAHR</sequence>
<accession>A0A5C8NMQ9</accession>